<proteinExistence type="predicted"/>
<dbReference type="SUPFAM" id="SSF160574">
    <property type="entry name" value="BT0923-like"/>
    <property type="match status" value="1"/>
</dbReference>
<accession>A0A3L9MHV5</accession>
<dbReference type="InterPro" id="IPR021533">
    <property type="entry name" value="PepSY-like"/>
</dbReference>
<evidence type="ECO:0000259" key="1">
    <source>
        <dbReference type="Pfam" id="PF11396"/>
    </source>
</evidence>
<name>A0A3L9MHV5_9FLAO</name>
<dbReference type="Pfam" id="PF11396">
    <property type="entry name" value="PepSY_like"/>
    <property type="match status" value="1"/>
</dbReference>
<sequence length="175" mass="19510">MKKLVVALFLIPIMGLISCTDKKEIVVDPNESYTVVKENGEEKVVSKDTDETIINAGNLPEKSNQFLKNNFGSETIQNVIKEANINGDEYKVQLSNGVKVDFDANGDWKQVEAGVANQSVGALFLPQITRDYLNKNYPEIGIKSIDKDEKGIDIELLQNNVDLKFDTNGKFLKID</sequence>
<dbReference type="RefSeq" id="WP_121933231.1">
    <property type="nucleotide sequence ID" value="NZ_RDOJ01000001.1"/>
</dbReference>
<organism evidence="2 3">
    <name type="scientific">Faecalibacter macacae</name>
    <dbReference type="NCBI Taxonomy" id="1859289"/>
    <lineage>
        <taxon>Bacteria</taxon>
        <taxon>Pseudomonadati</taxon>
        <taxon>Bacteroidota</taxon>
        <taxon>Flavobacteriia</taxon>
        <taxon>Flavobacteriales</taxon>
        <taxon>Weeksellaceae</taxon>
        <taxon>Faecalibacter</taxon>
    </lineage>
</organism>
<protein>
    <recommendedName>
        <fullName evidence="1">Putative beta-lactamase-inhibitor-like PepSY-like domain-containing protein</fullName>
    </recommendedName>
</protein>
<keyword evidence="3" id="KW-1185">Reference proteome</keyword>
<dbReference type="EMBL" id="RDOJ01000001">
    <property type="protein sequence ID" value="RLZ12653.1"/>
    <property type="molecule type" value="Genomic_DNA"/>
</dbReference>
<comment type="caution">
    <text evidence="2">The sequence shown here is derived from an EMBL/GenBank/DDBJ whole genome shotgun (WGS) entry which is preliminary data.</text>
</comment>
<feature type="domain" description="Putative beta-lactamase-inhibitor-like PepSY-like" evidence="1">
    <location>
        <begin position="89"/>
        <end position="173"/>
    </location>
</feature>
<evidence type="ECO:0000313" key="3">
    <source>
        <dbReference type="Proteomes" id="UP000275348"/>
    </source>
</evidence>
<gene>
    <name evidence="2" type="ORF">EAH69_00405</name>
</gene>
<dbReference type="OrthoDB" id="710080at2"/>
<dbReference type="AlphaFoldDB" id="A0A3L9MHV5"/>
<reference evidence="2 3" key="1">
    <citation type="submission" date="2018-10" db="EMBL/GenBank/DDBJ databases">
        <authorList>
            <person name="Chen X."/>
        </authorList>
    </citation>
    <scope>NUCLEOTIDE SEQUENCE [LARGE SCALE GENOMIC DNA]</scope>
    <source>
        <strain evidence="2 3">YIM 102668</strain>
    </source>
</reference>
<dbReference type="PROSITE" id="PS51257">
    <property type="entry name" value="PROKAR_LIPOPROTEIN"/>
    <property type="match status" value="1"/>
</dbReference>
<dbReference type="Gene3D" id="3.40.1420.30">
    <property type="match status" value="1"/>
</dbReference>
<dbReference type="Proteomes" id="UP000275348">
    <property type="component" value="Unassembled WGS sequence"/>
</dbReference>
<evidence type="ECO:0000313" key="2">
    <source>
        <dbReference type="EMBL" id="RLZ12653.1"/>
    </source>
</evidence>